<feature type="domain" description="FAS1" evidence="1">
    <location>
        <begin position="37"/>
        <end position="240"/>
    </location>
</feature>
<sequence>MNKFLTNLFIVCSIALTFSSCRKKAYDDFYGRPENLAPPIYQVLQSKGNFSNLLACIDKSGYKATLNAAGYWTFFAPNDEAFKKYFTENNTSIDRMDSVTARKIVTYCLVYNSFKTDHIADYQANTGWVINNAFKRRTAYYDGVYQDAANGQQMSIISSNRNPYLTGNTANVSYIFGDNNNKYIPYFFDSYITTKGLSAADYNYFFPNATYSGFNVVDASVVNKDITAENGTIHEINRVVLPLPSLEQYLASNPQYSAFKKLYDQFMITYQANADATHRNTVLTGSGATVYVKQYSNLLGFSPNNENFLKVMDNDGQSDGYSLFVPSNDVFNKYLNDVILENYKTVDKLPTQIIADLLNAHMWQTTVWPSKFSTTNNIQGEPARFSATGNVVDKKFCSNGVFYGTNIVQQANVFSSVYGKAYLDPNYSLMTRALDLNLRYTVSSPNLKFTVFMMPDAVLRSLGYDYSTANSAFTYTSNGVTTVGNTARDQLLRILNLHIVLTPSGELNDLSGSGIAETYGGEYIRWKGNTVYAGGNVENNQVIGVTGSKTANNGKVYYLNNNVLQYPVNTVASQIQKNAAKSSDPYYDFYQYLINSTVYSATTGEITAIQPGVFYTIFIPTHQAILDAVKNGWLPGTVSGSIVTPNYNPSSSTDKDMVSRFILFHILDGNTVAPDGKKNGQFATLLKNSVGDKVNLVIASQLNSMQIGDNKGRTANLVPANSNYLATRTLLHQIDTYLQYAY</sequence>
<dbReference type="PROSITE" id="PS50213">
    <property type="entry name" value="FAS1"/>
    <property type="match status" value="2"/>
</dbReference>
<dbReference type="Pfam" id="PF02469">
    <property type="entry name" value="Fasciclin"/>
    <property type="match status" value="1"/>
</dbReference>
<evidence type="ECO:0000313" key="2">
    <source>
        <dbReference type="EMBL" id="QJD95251.1"/>
    </source>
</evidence>
<dbReference type="Proteomes" id="UP000503278">
    <property type="component" value="Chromosome"/>
</dbReference>
<gene>
    <name evidence="2" type="ORF">HH214_04850</name>
</gene>
<dbReference type="Gene3D" id="2.30.180.10">
    <property type="entry name" value="FAS1 domain"/>
    <property type="match status" value="3"/>
</dbReference>
<dbReference type="EMBL" id="CP051682">
    <property type="protein sequence ID" value="QJD95251.1"/>
    <property type="molecule type" value="Genomic_DNA"/>
</dbReference>
<dbReference type="InterPro" id="IPR000782">
    <property type="entry name" value="FAS1_domain"/>
</dbReference>
<dbReference type="AlphaFoldDB" id="A0A7L5DWW8"/>
<dbReference type="InterPro" id="IPR050904">
    <property type="entry name" value="Adhesion/Biosynth-related"/>
</dbReference>
<dbReference type="KEGG" id="mrob:HH214_04850"/>
<dbReference type="PANTHER" id="PTHR10900:SF77">
    <property type="entry name" value="FI19380P1"/>
    <property type="match status" value="1"/>
</dbReference>
<reference evidence="2 3" key="1">
    <citation type="submission" date="2020-04" db="EMBL/GenBank/DDBJ databases">
        <title>Genome sequencing of novel species.</title>
        <authorList>
            <person name="Heo J."/>
            <person name="Kim S.-J."/>
            <person name="Kim J.-S."/>
            <person name="Hong S.-B."/>
            <person name="Kwon S.-W."/>
        </authorList>
    </citation>
    <scope>NUCLEOTIDE SEQUENCE [LARGE SCALE GENOMIC DNA]</scope>
    <source>
        <strain evidence="2 3">F39-2</strain>
    </source>
</reference>
<keyword evidence="3" id="KW-1185">Reference proteome</keyword>
<dbReference type="InterPro" id="IPR036378">
    <property type="entry name" value="FAS1_dom_sf"/>
</dbReference>
<feature type="domain" description="FAS1" evidence="1">
    <location>
        <begin position="573"/>
        <end position="738"/>
    </location>
</feature>
<evidence type="ECO:0000259" key="1">
    <source>
        <dbReference type="PROSITE" id="PS50213"/>
    </source>
</evidence>
<dbReference type="PROSITE" id="PS51257">
    <property type="entry name" value="PROKAR_LIPOPROTEIN"/>
    <property type="match status" value="1"/>
</dbReference>
<dbReference type="RefSeq" id="WP_169606268.1">
    <property type="nucleotide sequence ID" value="NZ_CP051682.1"/>
</dbReference>
<evidence type="ECO:0000313" key="3">
    <source>
        <dbReference type="Proteomes" id="UP000503278"/>
    </source>
</evidence>
<proteinExistence type="predicted"/>
<organism evidence="2 3">
    <name type="scientific">Mucilaginibacter robiniae</name>
    <dbReference type="NCBI Taxonomy" id="2728022"/>
    <lineage>
        <taxon>Bacteria</taxon>
        <taxon>Pseudomonadati</taxon>
        <taxon>Bacteroidota</taxon>
        <taxon>Sphingobacteriia</taxon>
        <taxon>Sphingobacteriales</taxon>
        <taxon>Sphingobacteriaceae</taxon>
        <taxon>Mucilaginibacter</taxon>
    </lineage>
</organism>
<accession>A0A7L5DWW8</accession>
<dbReference type="SUPFAM" id="SSF82153">
    <property type="entry name" value="FAS1 domain"/>
    <property type="match status" value="3"/>
</dbReference>
<dbReference type="PANTHER" id="PTHR10900">
    <property type="entry name" value="PERIOSTIN-RELATED"/>
    <property type="match status" value="1"/>
</dbReference>
<protein>
    <recommendedName>
        <fullName evidence="1">FAS1 domain-containing protein</fullName>
    </recommendedName>
</protein>
<name>A0A7L5DWW8_9SPHI</name>